<dbReference type="OMA" id="TYTQAVC"/>
<sequence length="173" mass="19949">PCCEQILIFLGRLRLFFLMMTFTCIKITLDFIFNCQGEQELSKVAHRKLASHYPQPPEPRGAVAHDSPFACPLDLYMPWDLKERSLSPWRYVSKPMKDHYPSTYVEAQCLCSGCIMIKNQGTPELSHDYNSVPLTQTRVFLKRERCTDEQKYYLKPVSVVVTVGCTCARPHLV</sequence>
<accession>A0A3Q2YF27</accession>
<dbReference type="Ensembl" id="ENSHCOT00000018771.1">
    <property type="protein sequence ID" value="ENSHCOP00000011887.1"/>
    <property type="gene ID" value="ENSHCOG00000014817.1"/>
</dbReference>
<name>A0A3Q2YF27_HIPCM</name>
<evidence type="ECO:0000256" key="5">
    <source>
        <dbReference type="ARBA" id="ARBA00022729"/>
    </source>
</evidence>
<dbReference type="Gene3D" id="2.10.90.10">
    <property type="entry name" value="Cystine-knot cytokines"/>
    <property type="match status" value="1"/>
</dbReference>
<evidence type="ECO:0000256" key="3">
    <source>
        <dbReference type="ARBA" id="ARBA00022514"/>
    </source>
</evidence>
<evidence type="ECO:0000313" key="7">
    <source>
        <dbReference type="Proteomes" id="UP000264820"/>
    </source>
</evidence>
<dbReference type="SUPFAM" id="SSF57501">
    <property type="entry name" value="Cystine-knot cytokines"/>
    <property type="match status" value="1"/>
</dbReference>
<comment type="subcellular location">
    <subcellularLocation>
        <location evidence="1">Secreted</location>
    </subcellularLocation>
</comment>
<dbReference type="InterPro" id="IPR010345">
    <property type="entry name" value="IL-17_fam"/>
</dbReference>
<dbReference type="GO" id="GO:0006954">
    <property type="term" value="P:inflammatory response"/>
    <property type="evidence" value="ECO:0007669"/>
    <property type="project" value="InterPro"/>
</dbReference>
<dbReference type="GeneTree" id="ENSGT00940000170707"/>
<dbReference type="STRING" id="109280.ENSHCOP00000011887"/>
<dbReference type="Pfam" id="PF06083">
    <property type="entry name" value="IL17"/>
    <property type="match status" value="1"/>
</dbReference>
<protein>
    <recommendedName>
        <fullName evidence="8">Interleukin 17c</fullName>
    </recommendedName>
</protein>
<dbReference type="InterPro" id="IPR029034">
    <property type="entry name" value="Cystine-knot_cytokine"/>
</dbReference>
<evidence type="ECO:0000256" key="2">
    <source>
        <dbReference type="ARBA" id="ARBA00007236"/>
    </source>
</evidence>
<dbReference type="GO" id="GO:0005615">
    <property type="term" value="C:extracellular space"/>
    <property type="evidence" value="ECO:0007669"/>
    <property type="project" value="UniProtKB-KW"/>
</dbReference>
<evidence type="ECO:0008006" key="8">
    <source>
        <dbReference type="Google" id="ProtNLM"/>
    </source>
</evidence>
<evidence type="ECO:0000256" key="4">
    <source>
        <dbReference type="ARBA" id="ARBA00022525"/>
    </source>
</evidence>
<organism evidence="6 7">
    <name type="scientific">Hippocampus comes</name>
    <name type="common">Tiger tail seahorse</name>
    <dbReference type="NCBI Taxonomy" id="109280"/>
    <lineage>
        <taxon>Eukaryota</taxon>
        <taxon>Metazoa</taxon>
        <taxon>Chordata</taxon>
        <taxon>Craniata</taxon>
        <taxon>Vertebrata</taxon>
        <taxon>Euteleostomi</taxon>
        <taxon>Actinopterygii</taxon>
        <taxon>Neopterygii</taxon>
        <taxon>Teleostei</taxon>
        <taxon>Neoteleostei</taxon>
        <taxon>Acanthomorphata</taxon>
        <taxon>Syngnathiaria</taxon>
        <taxon>Syngnathiformes</taxon>
        <taxon>Syngnathoidei</taxon>
        <taxon>Syngnathidae</taxon>
        <taxon>Hippocampus</taxon>
    </lineage>
</organism>
<reference evidence="6" key="1">
    <citation type="submission" date="2025-08" db="UniProtKB">
        <authorList>
            <consortium name="Ensembl"/>
        </authorList>
    </citation>
    <scope>IDENTIFICATION</scope>
</reference>
<keyword evidence="7" id="KW-1185">Reference proteome</keyword>
<comment type="similarity">
    <text evidence="2">Belongs to the IL-17 family.</text>
</comment>
<proteinExistence type="inferred from homology"/>
<keyword evidence="4" id="KW-0964">Secreted</keyword>
<keyword evidence="3" id="KW-0202">Cytokine</keyword>
<dbReference type="AlphaFoldDB" id="A0A3Q2YF27"/>
<evidence type="ECO:0000256" key="1">
    <source>
        <dbReference type="ARBA" id="ARBA00004613"/>
    </source>
</evidence>
<dbReference type="GO" id="GO:0005125">
    <property type="term" value="F:cytokine activity"/>
    <property type="evidence" value="ECO:0007669"/>
    <property type="project" value="UniProtKB-KW"/>
</dbReference>
<evidence type="ECO:0000313" key="6">
    <source>
        <dbReference type="Ensembl" id="ENSHCOP00000011887.1"/>
    </source>
</evidence>
<keyword evidence="5" id="KW-0732">Signal</keyword>
<reference evidence="6" key="2">
    <citation type="submission" date="2025-09" db="UniProtKB">
        <authorList>
            <consortium name="Ensembl"/>
        </authorList>
    </citation>
    <scope>IDENTIFICATION</scope>
</reference>
<dbReference type="PRINTS" id="PR01932">
    <property type="entry name" value="INTRLEUKIN17"/>
</dbReference>
<dbReference type="Proteomes" id="UP000264820">
    <property type="component" value="Unplaced"/>
</dbReference>
<dbReference type="InterPro" id="IPR020440">
    <property type="entry name" value="IL-17_chr"/>
</dbReference>